<dbReference type="RefSeq" id="WP_145357883.1">
    <property type="nucleotide sequence ID" value="NZ_CP036265.1"/>
</dbReference>
<dbReference type="EMBL" id="CP036265">
    <property type="protein sequence ID" value="QDT15045.1"/>
    <property type="molecule type" value="Genomic_DNA"/>
</dbReference>
<sequence length="136" mass="14113">MIVNLSHPLSKAQRRALRDLVGEAAEPVRELPLHLDHARPLAPQVRAAVDGAGLSGRDWQTEPVLLVPPGFAPAACAVLAELHGRCGYFPPVVRLRPVPGSVPPAFEVAEAVDLAAVRDLARAGRGSTAGPGSGDG</sequence>
<gene>
    <name evidence="1" type="ORF">CA12_11250</name>
</gene>
<protein>
    <submittedName>
        <fullName evidence="1">Uncharacterized protein</fullName>
    </submittedName>
</protein>
<dbReference type="OrthoDB" id="597445at2"/>
<keyword evidence="2" id="KW-1185">Reference proteome</keyword>
<dbReference type="KEGG" id="acaf:CA12_11250"/>
<evidence type="ECO:0000313" key="2">
    <source>
        <dbReference type="Proteomes" id="UP000318741"/>
    </source>
</evidence>
<dbReference type="NCBIfam" id="NF040560">
    <property type="entry name" value="CAS_Csx15"/>
    <property type="match status" value="1"/>
</dbReference>
<dbReference type="CDD" id="cd09766">
    <property type="entry name" value="Csx15_I-U"/>
    <property type="match status" value="1"/>
</dbReference>
<reference evidence="1 2" key="1">
    <citation type="submission" date="2019-02" db="EMBL/GenBank/DDBJ databases">
        <title>Deep-cultivation of Planctomycetes and their phenomic and genomic characterization uncovers novel biology.</title>
        <authorList>
            <person name="Wiegand S."/>
            <person name="Jogler M."/>
            <person name="Boedeker C."/>
            <person name="Pinto D."/>
            <person name="Vollmers J."/>
            <person name="Rivas-Marin E."/>
            <person name="Kohn T."/>
            <person name="Peeters S.H."/>
            <person name="Heuer A."/>
            <person name="Rast P."/>
            <person name="Oberbeckmann S."/>
            <person name="Bunk B."/>
            <person name="Jeske O."/>
            <person name="Meyerdierks A."/>
            <person name="Storesund J.E."/>
            <person name="Kallscheuer N."/>
            <person name="Luecker S."/>
            <person name="Lage O.M."/>
            <person name="Pohl T."/>
            <person name="Merkel B.J."/>
            <person name="Hornburger P."/>
            <person name="Mueller R.-W."/>
            <person name="Bruemmer F."/>
            <person name="Labrenz M."/>
            <person name="Spormann A.M."/>
            <person name="Op den Camp H."/>
            <person name="Overmann J."/>
            <person name="Amann R."/>
            <person name="Jetten M.S.M."/>
            <person name="Mascher T."/>
            <person name="Medema M.H."/>
            <person name="Devos D.P."/>
            <person name="Kaster A.-K."/>
            <person name="Ovreas L."/>
            <person name="Rohde M."/>
            <person name="Galperin M.Y."/>
            <person name="Jogler C."/>
        </authorList>
    </citation>
    <scope>NUCLEOTIDE SEQUENCE [LARGE SCALE GENOMIC DNA]</scope>
    <source>
        <strain evidence="1 2">CA12</strain>
    </source>
</reference>
<name>A0A517P6P5_9PLAN</name>
<evidence type="ECO:0000313" key="1">
    <source>
        <dbReference type="EMBL" id="QDT15045.1"/>
    </source>
</evidence>
<organism evidence="1 2">
    <name type="scientific">Alienimonas californiensis</name>
    <dbReference type="NCBI Taxonomy" id="2527989"/>
    <lineage>
        <taxon>Bacteria</taxon>
        <taxon>Pseudomonadati</taxon>
        <taxon>Planctomycetota</taxon>
        <taxon>Planctomycetia</taxon>
        <taxon>Planctomycetales</taxon>
        <taxon>Planctomycetaceae</taxon>
        <taxon>Alienimonas</taxon>
    </lineage>
</organism>
<accession>A0A517P6P5</accession>
<proteinExistence type="predicted"/>
<dbReference type="Proteomes" id="UP000318741">
    <property type="component" value="Chromosome"/>
</dbReference>
<dbReference type="AlphaFoldDB" id="A0A517P6P5"/>